<reference evidence="14" key="2">
    <citation type="submission" date="2014-07" db="EMBL/GenBank/DDBJ databases">
        <title>Initial genome analysis of the psychrotolerant acidophile Acidithiobacillus ferrivorans CF27: insights into iron and sulfur oxidation pathways and into biofilm formation.</title>
        <authorList>
            <person name="Talla E."/>
            <person name="Hedrich S."/>
            <person name="Mangenot S."/>
            <person name="Ji B."/>
            <person name="Johnson D.B."/>
            <person name="Barbe V."/>
            <person name="Bonnefoy V."/>
        </authorList>
    </citation>
    <scope>NUCLEOTIDE SEQUENCE [LARGE SCALE GENOMIC DNA]</scope>
    <source>
        <strain evidence="14">CF27</strain>
    </source>
</reference>
<evidence type="ECO:0000313" key="14">
    <source>
        <dbReference type="EMBL" id="CDQ10089.1"/>
    </source>
</evidence>
<dbReference type="EC" id="2.7.4.9" evidence="2 12"/>
<dbReference type="FunFam" id="3.40.50.300:FF:000225">
    <property type="entry name" value="Thymidylate kinase"/>
    <property type="match status" value="1"/>
</dbReference>
<dbReference type="EMBL" id="CCCS020000034">
    <property type="protein sequence ID" value="CDQ10089.1"/>
    <property type="molecule type" value="Genomic_DNA"/>
</dbReference>
<evidence type="ECO:0000256" key="7">
    <source>
        <dbReference type="ARBA" id="ARBA00022777"/>
    </source>
</evidence>
<evidence type="ECO:0000313" key="16">
    <source>
        <dbReference type="Proteomes" id="UP000193925"/>
    </source>
</evidence>
<evidence type="ECO:0000256" key="12">
    <source>
        <dbReference type="HAMAP-Rule" id="MF_00165"/>
    </source>
</evidence>
<organism evidence="14">
    <name type="scientific">Acidithiobacillus ferrivorans</name>
    <dbReference type="NCBI Taxonomy" id="160808"/>
    <lineage>
        <taxon>Bacteria</taxon>
        <taxon>Pseudomonadati</taxon>
        <taxon>Pseudomonadota</taxon>
        <taxon>Acidithiobacillia</taxon>
        <taxon>Acidithiobacillales</taxon>
        <taxon>Acidithiobacillaceae</taxon>
        <taxon>Acidithiobacillus</taxon>
    </lineage>
</organism>
<evidence type="ECO:0000256" key="5">
    <source>
        <dbReference type="ARBA" id="ARBA00022727"/>
    </source>
</evidence>
<reference evidence="15 16" key="3">
    <citation type="submission" date="2017-03" db="EMBL/GenBank/DDBJ databases">
        <authorList>
            <person name="Regsiter A."/>
            <person name="William W."/>
        </authorList>
    </citation>
    <scope>NUCLEOTIDE SEQUENCE [LARGE SCALE GENOMIC DNA]</scope>
    <source>
        <strain evidence="15">PRJEB5721</strain>
    </source>
</reference>
<accession>A0A060UU61</accession>
<evidence type="ECO:0000256" key="8">
    <source>
        <dbReference type="ARBA" id="ARBA00022840"/>
    </source>
</evidence>
<dbReference type="InterPro" id="IPR018094">
    <property type="entry name" value="Thymidylate_kinase"/>
</dbReference>
<dbReference type="GO" id="GO:0006227">
    <property type="term" value="P:dUDP biosynthetic process"/>
    <property type="evidence" value="ECO:0007669"/>
    <property type="project" value="TreeGrafter"/>
</dbReference>
<dbReference type="GO" id="GO:0005829">
    <property type="term" value="C:cytosol"/>
    <property type="evidence" value="ECO:0007669"/>
    <property type="project" value="TreeGrafter"/>
</dbReference>
<keyword evidence="4 12" id="KW-0808">Transferase</keyword>
<dbReference type="EMBL" id="LT841305">
    <property type="protein sequence ID" value="SMH64051.1"/>
    <property type="molecule type" value="Genomic_DNA"/>
</dbReference>
<comment type="catalytic activity">
    <reaction evidence="10 12">
        <text>dTMP + ATP = dTDP + ADP</text>
        <dbReference type="Rhea" id="RHEA:13517"/>
        <dbReference type="ChEBI" id="CHEBI:30616"/>
        <dbReference type="ChEBI" id="CHEBI:58369"/>
        <dbReference type="ChEBI" id="CHEBI:63528"/>
        <dbReference type="ChEBI" id="CHEBI:456216"/>
        <dbReference type="EC" id="2.7.4.9"/>
    </reaction>
</comment>
<comment type="function">
    <text evidence="11 12">Phosphorylation of dTMP to form dTDP in both de novo and salvage pathways of dTTP synthesis.</text>
</comment>
<reference evidence="14" key="1">
    <citation type="submission" date="2014-03" db="EMBL/GenBank/DDBJ databases">
        <authorList>
            <person name="Genoscope - CEA"/>
        </authorList>
    </citation>
    <scope>NUCLEOTIDE SEQUENCE [LARGE SCALE GENOMIC DNA]</scope>
    <source>
        <strain evidence="14">CF27</strain>
    </source>
</reference>
<evidence type="ECO:0000256" key="4">
    <source>
        <dbReference type="ARBA" id="ARBA00022679"/>
    </source>
</evidence>
<dbReference type="NCBIfam" id="TIGR00041">
    <property type="entry name" value="DTMP_kinase"/>
    <property type="match status" value="1"/>
</dbReference>
<dbReference type="PANTHER" id="PTHR10344">
    <property type="entry name" value="THYMIDYLATE KINASE"/>
    <property type="match status" value="1"/>
</dbReference>
<evidence type="ECO:0000256" key="2">
    <source>
        <dbReference type="ARBA" id="ARBA00012980"/>
    </source>
</evidence>
<keyword evidence="6 12" id="KW-0547">Nucleotide-binding</keyword>
<dbReference type="GO" id="GO:0005524">
    <property type="term" value="F:ATP binding"/>
    <property type="evidence" value="ECO:0007669"/>
    <property type="project" value="UniProtKB-UniRule"/>
</dbReference>
<evidence type="ECO:0000256" key="11">
    <source>
        <dbReference type="ARBA" id="ARBA00057735"/>
    </source>
</evidence>
<dbReference type="RefSeq" id="WP_051984775.1">
    <property type="nucleotide sequence ID" value="NZ_CCCS020000034.1"/>
</dbReference>
<keyword evidence="8 12" id="KW-0067">ATP-binding</keyword>
<feature type="domain" description="Thymidylate kinase-like" evidence="13">
    <location>
        <begin position="16"/>
        <end position="201"/>
    </location>
</feature>
<evidence type="ECO:0000256" key="3">
    <source>
        <dbReference type="ARBA" id="ARBA00017144"/>
    </source>
</evidence>
<keyword evidence="16" id="KW-1185">Reference proteome</keyword>
<keyword evidence="5 12" id="KW-0545">Nucleotide biosynthesis</keyword>
<sequence>MNAKAASLKNGFFLTLEGIEGAGKSSAVPVLAEYCRQQGYAVEVTREPGGGPLGEALRTIFLDDRLHLDADEELLLLYAGRRDHWLTRIAPALAAGKVVISDRYEDSTYAYQSGGRGVSCEHIAELARWAGITRLPDLTLWFDVPPELGAIRIRARRPDRLEQEDQAFFSRARAVFAERCAAEPERILRVDATQTLPVVHDTLRVQLALRLAAHGS</sequence>
<dbReference type="CDD" id="cd01672">
    <property type="entry name" value="TMPK"/>
    <property type="match status" value="1"/>
</dbReference>
<keyword evidence="7 12" id="KW-0418">Kinase</keyword>
<dbReference type="PROSITE" id="PS01331">
    <property type="entry name" value="THYMIDYLATE_KINASE"/>
    <property type="match status" value="1"/>
</dbReference>
<evidence type="ECO:0000259" key="13">
    <source>
        <dbReference type="Pfam" id="PF02223"/>
    </source>
</evidence>
<dbReference type="Proteomes" id="UP000193925">
    <property type="component" value="Chromosome AFERRI"/>
</dbReference>
<feature type="binding site" evidence="12">
    <location>
        <begin position="18"/>
        <end position="25"/>
    </location>
    <ligand>
        <name>ATP</name>
        <dbReference type="ChEBI" id="CHEBI:30616"/>
    </ligand>
</feature>
<dbReference type="GO" id="GO:0006235">
    <property type="term" value="P:dTTP biosynthetic process"/>
    <property type="evidence" value="ECO:0007669"/>
    <property type="project" value="UniProtKB-UniRule"/>
</dbReference>
<dbReference type="PANTHER" id="PTHR10344:SF4">
    <property type="entry name" value="UMP-CMP KINASE 2, MITOCHONDRIAL"/>
    <property type="match status" value="1"/>
</dbReference>
<dbReference type="InterPro" id="IPR027417">
    <property type="entry name" value="P-loop_NTPase"/>
</dbReference>
<dbReference type="AlphaFoldDB" id="A0A060UU61"/>
<dbReference type="GO" id="GO:0004798">
    <property type="term" value="F:dTMP kinase activity"/>
    <property type="evidence" value="ECO:0007669"/>
    <property type="project" value="UniProtKB-UniRule"/>
</dbReference>
<name>A0A060UU61_9PROT</name>
<evidence type="ECO:0000313" key="15">
    <source>
        <dbReference type="EMBL" id="SMH64051.1"/>
    </source>
</evidence>
<evidence type="ECO:0000256" key="1">
    <source>
        <dbReference type="ARBA" id="ARBA00009776"/>
    </source>
</evidence>
<protein>
    <recommendedName>
        <fullName evidence="3 12">Thymidylate kinase</fullName>
        <ecNumber evidence="2 12">2.7.4.9</ecNumber>
    </recommendedName>
    <alternativeName>
        <fullName evidence="9 12">dTMP kinase</fullName>
    </alternativeName>
</protein>
<evidence type="ECO:0000256" key="6">
    <source>
        <dbReference type="ARBA" id="ARBA00022741"/>
    </source>
</evidence>
<gene>
    <name evidence="12 15" type="primary">tmk</name>
    <name evidence="15" type="ORF">AFERRI_10084</name>
    <name evidence="14" type="ORF">AFERRI_40041</name>
</gene>
<dbReference type="Pfam" id="PF02223">
    <property type="entry name" value="Thymidylate_kin"/>
    <property type="match status" value="1"/>
</dbReference>
<dbReference type="Gene3D" id="3.40.50.300">
    <property type="entry name" value="P-loop containing nucleotide triphosphate hydrolases"/>
    <property type="match status" value="1"/>
</dbReference>
<dbReference type="InterPro" id="IPR018095">
    <property type="entry name" value="Thymidylate_kin_CS"/>
</dbReference>
<dbReference type="SUPFAM" id="SSF52540">
    <property type="entry name" value="P-loop containing nucleoside triphosphate hydrolases"/>
    <property type="match status" value="1"/>
</dbReference>
<proteinExistence type="inferred from homology"/>
<dbReference type="GO" id="GO:0006233">
    <property type="term" value="P:dTDP biosynthetic process"/>
    <property type="evidence" value="ECO:0007669"/>
    <property type="project" value="InterPro"/>
</dbReference>
<evidence type="ECO:0000256" key="10">
    <source>
        <dbReference type="ARBA" id="ARBA00048743"/>
    </source>
</evidence>
<dbReference type="InterPro" id="IPR039430">
    <property type="entry name" value="Thymidylate_kin-like_dom"/>
</dbReference>
<evidence type="ECO:0000256" key="9">
    <source>
        <dbReference type="ARBA" id="ARBA00029962"/>
    </source>
</evidence>
<dbReference type="HAMAP" id="MF_00165">
    <property type="entry name" value="Thymidylate_kinase"/>
    <property type="match status" value="1"/>
</dbReference>
<comment type="similarity">
    <text evidence="1 12">Belongs to the thymidylate kinase family.</text>
</comment>